<dbReference type="STRING" id="299255.SAMN02745129_2018"/>
<keyword evidence="6" id="KW-0732">Signal</keyword>
<dbReference type="RefSeq" id="WP_082766766.1">
    <property type="nucleotide sequence ID" value="NZ_FQXG01000003.1"/>
</dbReference>
<dbReference type="Pfam" id="PF00082">
    <property type="entry name" value="Peptidase_S8"/>
    <property type="match status" value="1"/>
</dbReference>
<dbReference type="PROSITE" id="PS51892">
    <property type="entry name" value="SUBTILASE"/>
    <property type="match status" value="1"/>
</dbReference>
<evidence type="ECO:0000256" key="6">
    <source>
        <dbReference type="SAM" id="SignalP"/>
    </source>
</evidence>
<dbReference type="GO" id="GO:0004252">
    <property type="term" value="F:serine-type endopeptidase activity"/>
    <property type="evidence" value="ECO:0007669"/>
    <property type="project" value="UniProtKB-UniRule"/>
</dbReference>
<accession>A0A1M5T688</accession>
<keyword evidence="3 5" id="KW-0378">Hydrolase</keyword>
<dbReference type="Gene3D" id="3.40.50.200">
    <property type="entry name" value="Peptidase S8/S53 domain"/>
    <property type="match status" value="1"/>
</dbReference>
<dbReference type="InterPro" id="IPR023828">
    <property type="entry name" value="Peptidase_S8_Ser-AS"/>
</dbReference>
<dbReference type="Proteomes" id="UP000184268">
    <property type="component" value="Unassembled WGS sequence"/>
</dbReference>
<evidence type="ECO:0000256" key="5">
    <source>
        <dbReference type="PROSITE-ProRule" id="PRU01240"/>
    </source>
</evidence>
<dbReference type="GO" id="GO:0006508">
    <property type="term" value="P:proteolysis"/>
    <property type="evidence" value="ECO:0007669"/>
    <property type="project" value="UniProtKB-KW"/>
</dbReference>
<dbReference type="PRINTS" id="PR00723">
    <property type="entry name" value="SUBTILISIN"/>
</dbReference>
<feature type="domain" description="Peptidase S8/S53" evidence="7">
    <location>
        <begin position="150"/>
        <end position="457"/>
    </location>
</feature>
<protein>
    <submittedName>
        <fullName evidence="8">Serine protease</fullName>
    </submittedName>
</protein>
<name>A0A1M5T688_9GAMM</name>
<evidence type="ECO:0000256" key="2">
    <source>
        <dbReference type="ARBA" id="ARBA00022670"/>
    </source>
</evidence>
<evidence type="ECO:0000259" key="7">
    <source>
        <dbReference type="Pfam" id="PF00082"/>
    </source>
</evidence>
<evidence type="ECO:0000313" key="9">
    <source>
        <dbReference type="Proteomes" id="UP000184268"/>
    </source>
</evidence>
<evidence type="ECO:0000313" key="8">
    <source>
        <dbReference type="EMBL" id="SHH46277.1"/>
    </source>
</evidence>
<comment type="similarity">
    <text evidence="1 5">Belongs to the peptidase S8 family.</text>
</comment>
<proteinExistence type="inferred from homology"/>
<feature type="signal peptide" evidence="6">
    <location>
        <begin position="1"/>
        <end position="18"/>
    </location>
</feature>
<keyword evidence="9" id="KW-1185">Reference proteome</keyword>
<dbReference type="InterPro" id="IPR000209">
    <property type="entry name" value="Peptidase_S8/S53_dom"/>
</dbReference>
<evidence type="ECO:0000256" key="1">
    <source>
        <dbReference type="ARBA" id="ARBA00011073"/>
    </source>
</evidence>
<dbReference type="PANTHER" id="PTHR43806">
    <property type="entry name" value="PEPTIDASE S8"/>
    <property type="match status" value="1"/>
</dbReference>
<feature type="active site" description="Charge relay system" evidence="5">
    <location>
        <position position="229"/>
    </location>
</feature>
<dbReference type="OrthoDB" id="9790784at2"/>
<dbReference type="InterPro" id="IPR050131">
    <property type="entry name" value="Peptidase_S8_subtilisin-like"/>
</dbReference>
<evidence type="ECO:0000256" key="3">
    <source>
        <dbReference type="ARBA" id="ARBA00022801"/>
    </source>
</evidence>
<organism evidence="8 9">
    <name type="scientific">Ferrimonas marina</name>
    <dbReference type="NCBI Taxonomy" id="299255"/>
    <lineage>
        <taxon>Bacteria</taxon>
        <taxon>Pseudomonadati</taxon>
        <taxon>Pseudomonadota</taxon>
        <taxon>Gammaproteobacteria</taxon>
        <taxon>Alteromonadales</taxon>
        <taxon>Ferrimonadaceae</taxon>
        <taxon>Ferrimonas</taxon>
    </lineage>
</organism>
<dbReference type="SUPFAM" id="SSF52743">
    <property type="entry name" value="Subtilisin-like"/>
    <property type="match status" value="1"/>
</dbReference>
<sequence>MKAMLTILTLAMTFQVSADSLIVMAPEADMASKLEQINQNEQITLEYDRDLGLDRIRITVVQGDRASASAALEQQGFSHVETDQFLPTPERRAVPVEARAGQLQSRALDLNQFNDPLFVSQTFLDDSGRSNRGASGIMALRSSLTGSEGKVRIAVLDSGSLPHKDVQWSNDAANMVAFGSYCSLMSPNGGDETCASNYISTRQRSNDATDKQWLGPDRNGNYAIAIDGHGLAVASHIGATTNNGRGLVGIVPHNQVELVPVRVLSYHGGLSSDLADGILWAIGEYPHSDISPISEPVDIINMSLAGNVGFSCAEDSYLYAAMEKAREKGVLLVAAAGNDSNDAALYSPGHCPDVINVASVTETGMLSWFSNYGEAIEFGVTGENIAGAYLNTGIYDGTSEFRSYCPDDGADCYANFSGTSMASPVTAGILALLMLNHPDENPYSLVGAAIATAKGTTGQEDGELTTAAKMGIGHGIIDAQATMAYLDEGTLPPVTAEYRYPSVSSPVDLLALEVVGQYVADPCNMVSVRAGHLDQAVPSVRYQGVTHHADGSQSNFSTSNPDIGVNRSLVASMEVSVCNGTECGENQPVPLPPARTCS</sequence>
<feature type="chain" id="PRO_5012974380" evidence="6">
    <location>
        <begin position="19"/>
        <end position="598"/>
    </location>
</feature>
<feature type="active site" description="Charge relay system" evidence="5">
    <location>
        <position position="420"/>
    </location>
</feature>
<evidence type="ECO:0000256" key="4">
    <source>
        <dbReference type="ARBA" id="ARBA00022825"/>
    </source>
</evidence>
<dbReference type="PANTHER" id="PTHR43806:SF11">
    <property type="entry name" value="CEREVISIN-RELATED"/>
    <property type="match status" value="1"/>
</dbReference>
<reference evidence="8 9" key="1">
    <citation type="submission" date="2016-11" db="EMBL/GenBank/DDBJ databases">
        <authorList>
            <person name="Jaros S."/>
            <person name="Januszkiewicz K."/>
            <person name="Wedrychowicz H."/>
        </authorList>
    </citation>
    <scope>NUCLEOTIDE SEQUENCE [LARGE SCALE GENOMIC DNA]</scope>
    <source>
        <strain evidence="8 9">DSM 16917</strain>
    </source>
</reference>
<dbReference type="InterPro" id="IPR036852">
    <property type="entry name" value="Peptidase_S8/S53_dom_sf"/>
</dbReference>
<keyword evidence="4 5" id="KW-0720">Serine protease</keyword>
<dbReference type="PROSITE" id="PS00138">
    <property type="entry name" value="SUBTILASE_SER"/>
    <property type="match status" value="1"/>
</dbReference>
<dbReference type="AlphaFoldDB" id="A0A1M5T688"/>
<dbReference type="EMBL" id="FQXG01000003">
    <property type="protein sequence ID" value="SHH46277.1"/>
    <property type="molecule type" value="Genomic_DNA"/>
</dbReference>
<gene>
    <name evidence="8" type="ORF">SAMN02745129_2018</name>
</gene>
<keyword evidence="2 5" id="KW-0645">Protease</keyword>
<feature type="active site" description="Charge relay system" evidence="5">
    <location>
        <position position="157"/>
    </location>
</feature>
<dbReference type="InterPro" id="IPR015500">
    <property type="entry name" value="Peptidase_S8_subtilisin-rel"/>
</dbReference>